<comment type="caution">
    <text evidence="5">The sequence shown here is derived from an EMBL/GenBank/DDBJ whole genome shotgun (WGS) entry which is preliminary data.</text>
</comment>
<dbReference type="InterPro" id="IPR042525">
    <property type="entry name" value="Rad52_Rad59_Rad22_sf"/>
</dbReference>
<evidence type="ECO:0000256" key="2">
    <source>
        <dbReference type="ARBA" id="ARBA00022763"/>
    </source>
</evidence>
<keyword evidence="2" id="KW-0227">DNA damage</keyword>
<dbReference type="GO" id="GO:0005634">
    <property type="term" value="C:nucleus"/>
    <property type="evidence" value="ECO:0007669"/>
    <property type="project" value="TreeGrafter"/>
</dbReference>
<name>A0AAD7N5E1_9AGAR</name>
<evidence type="ECO:0000313" key="6">
    <source>
        <dbReference type="Proteomes" id="UP001215598"/>
    </source>
</evidence>
<gene>
    <name evidence="5" type="ORF">B0H16DRAFT_1663797</name>
</gene>
<accession>A0AAD7N5E1</accession>
<dbReference type="Pfam" id="PF04098">
    <property type="entry name" value="Rad52_Rad22"/>
    <property type="match status" value="1"/>
</dbReference>
<dbReference type="InterPro" id="IPR041247">
    <property type="entry name" value="Rad52_fam"/>
</dbReference>
<evidence type="ECO:0000256" key="3">
    <source>
        <dbReference type="ARBA" id="ARBA00023172"/>
    </source>
</evidence>
<protein>
    <submittedName>
        <fullName evidence="5">Rad52 22 double-strand break repair protein</fullName>
    </submittedName>
</protein>
<evidence type="ECO:0000256" key="4">
    <source>
        <dbReference type="ARBA" id="ARBA00023204"/>
    </source>
</evidence>
<dbReference type="Gene3D" id="3.30.390.80">
    <property type="entry name" value="DNA repair protein Rad52/59/22"/>
    <property type="match status" value="1"/>
</dbReference>
<dbReference type="PANTHER" id="PTHR12132:SF1">
    <property type="entry name" value="DNA REPAIR PROTEIN RAD52 HOMOLOG"/>
    <property type="match status" value="1"/>
</dbReference>
<comment type="similarity">
    <text evidence="1">Belongs to the RAD52 family.</text>
</comment>
<dbReference type="GO" id="GO:0000724">
    <property type="term" value="P:double-strand break repair via homologous recombination"/>
    <property type="evidence" value="ECO:0007669"/>
    <property type="project" value="TreeGrafter"/>
</dbReference>
<keyword evidence="3" id="KW-0233">DNA recombination</keyword>
<keyword evidence="6" id="KW-1185">Reference proteome</keyword>
<dbReference type="FunFam" id="3.30.390.80:FF:000001">
    <property type="entry name" value="DNA repair protein RAD52 homolog"/>
    <property type="match status" value="1"/>
</dbReference>
<evidence type="ECO:0000313" key="5">
    <source>
        <dbReference type="EMBL" id="KAJ7746682.1"/>
    </source>
</evidence>
<dbReference type="InterPro" id="IPR007232">
    <property type="entry name" value="Rad52_Rad59_Rad22"/>
</dbReference>
<evidence type="ECO:0000256" key="1">
    <source>
        <dbReference type="ARBA" id="ARBA00006638"/>
    </source>
</evidence>
<dbReference type="Proteomes" id="UP001215598">
    <property type="component" value="Unassembled WGS sequence"/>
</dbReference>
<dbReference type="GO" id="GO:0045002">
    <property type="term" value="P:double-strand break repair via single-strand annealing"/>
    <property type="evidence" value="ECO:0007669"/>
    <property type="project" value="TreeGrafter"/>
</dbReference>
<sequence length="152" mass="16931">MLSHSTYEHINLLQTKLDQHLGPEFILQRPTPSGVGKISYAKGWRIINIANDVFVSLRVDNIDYNNNTKLYIIASSAIIRITLHDGVLHGDIGYAFVENVSKGTALEQSKKEAVTDGIKRALQTFGNVLGNCLYNNTYTEEVVKMKAPVVRV</sequence>
<dbReference type="PANTHER" id="PTHR12132">
    <property type="entry name" value="DNA REPAIR AND RECOMBINATION PROTEIN RAD52, RAD59"/>
    <property type="match status" value="1"/>
</dbReference>
<dbReference type="GO" id="GO:0006312">
    <property type="term" value="P:mitotic recombination"/>
    <property type="evidence" value="ECO:0007669"/>
    <property type="project" value="TreeGrafter"/>
</dbReference>
<dbReference type="EMBL" id="JARKIB010000079">
    <property type="protein sequence ID" value="KAJ7746682.1"/>
    <property type="molecule type" value="Genomic_DNA"/>
</dbReference>
<keyword evidence="4" id="KW-0234">DNA repair</keyword>
<dbReference type="AlphaFoldDB" id="A0AAD7N5E1"/>
<dbReference type="SUPFAM" id="SSF54768">
    <property type="entry name" value="dsRNA-binding domain-like"/>
    <property type="match status" value="1"/>
</dbReference>
<dbReference type="GO" id="GO:0003697">
    <property type="term" value="F:single-stranded DNA binding"/>
    <property type="evidence" value="ECO:0007669"/>
    <property type="project" value="UniProtKB-ARBA"/>
</dbReference>
<reference evidence="5" key="1">
    <citation type="submission" date="2023-03" db="EMBL/GenBank/DDBJ databases">
        <title>Massive genome expansion in bonnet fungi (Mycena s.s.) driven by repeated elements and novel gene families across ecological guilds.</title>
        <authorList>
            <consortium name="Lawrence Berkeley National Laboratory"/>
            <person name="Harder C.B."/>
            <person name="Miyauchi S."/>
            <person name="Viragh M."/>
            <person name="Kuo A."/>
            <person name="Thoen E."/>
            <person name="Andreopoulos B."/>
            <person name="Lu D."/>
            <person name="Skrede I."/>
            <person name="Drula E."/>
            <person name="Henrissat B."/>
            <person name="Morin E."/>
            <person name="Kohler A."/>
            <person name="Barry K."/>
            <person name="LaButti K."/>
            <person name="Morin E."/>
            <person name="Salamov A."/>
            <person name="Lipzen A."/>
            <person name="Mereny Z."/>
            <person name="Hegedus B."/>
            <person name="Baldrian P."/>
            <person name="Stursova M."/>
            <person name="Weitz H."/>
            <person name="Taylor A."/>
            <person name="Grigoriev I.V."/>
            <person name="Nagy L.G."/>
            <person name="Martin F."/>
            <person name="Kauserud H."/>
        </authorList>
    </citation>
    <scope>NUCLEOTIDE SEQUENCE</scope>
    <source>
        <strain evidence="5">CBHHK182m</strain>
    </source>
</reference>
<organism evidence="5 6">
    <name type="scientific">Mycena metata</name>
    <dbReference type="NCBI Taxonomy" id="1033252"/>
    <lineage>
        <taxon>Eukaryota</taxon>
        <taxon>Fungi</taxon>
        <taxon>Dikarya</taxon>
        <taxon>Basidiomycota</taxon>
        <taxon>Agaricomycotina</taxon>
        <taxon>Agaricomycetes</taxon>
        <taxon>Agaricomycetidae</taxon>
        <taxon>Agaricales</taxon>
        <taxon>Marasmiineae</taxon>
        <taxon>Mycenaceae</taxon>
        <taxon>Mycena</taxon>
    </lineage>
</organism>
<proteinExistence type="inferred from homology"/>